<proteinExistence type="predicted"/>
<protein>
    <submittedName>
        <fullName evidence="1">Uncharacterized protein</fullName>
    </submittedName>
</protein>
<reference evidence="1" key="2">
    <citation type="journal article" date="2015" name="Fish Shellfish Immunol.">
        <title>Early steps in the European eel (Anguilla anguilla)-Vibrio vulnificus interaction in the gills: Role of the RtxA13 toxin.</title>
        <authorList>
            <person name="Callol A."/>
            <person name="Pajuelo D."/>
            <person name="Ebbesson L."/>
            <person name="Teles M."/>
            <person name="MacKenzie S."/>
            <person name="Amaro C."/>
        </authorList>
    </citation>
    <scope>NUCLEOTIDE SEQUENCE</scope>
</reference>
<dbReference type="EMBL" id="GBXM01016320">
    <property type="protein sequence ID" value="JAH92257.1"/>
    <property type="molecule type" value="Transcribed_RNA"/>
</dbReference>
<reference evidence="1" key="1">
    <citation type="submission" date="2014-11" db="EMBL/GenBank/DDBJ databases">
        <authorList>
            <person name="Amaro Gonzalez C."/>
        </authorList>
    </citation>
    <scope>NUCLEOTIDE SEQUENCE</scope>
</reference>
<sequence>MTPLSAHQCTVHVTRHYYRLICSNLSVLNCLSVVILMCRTPWAPVEDVWGFTTLDYRG</sequence>
<evidence type="ECO:0000313" key="1">
    <source>
        <dbReference type="EMBL" id="JAH92257.1"/>
    </source>
</evidence>
<organism evidence="1">
    <name type="scientific">Anguilla anguilla</name>
    <name type="common">European freshwater eel</name>
    <name type="synonym">Muraena anguilla</name>
    <dbReference type="NCBI Taxonomy" id="7936"/>
    <lineage>
        <taxon>Eukaryota</taxon>
        <taxon>Metazoa</taxon>
        <taxon>Chordata</taxon>
        <taxon>Craniata</taxon>
        <taxon>Vertebrata</taxon>
        <taxon>Euteleostomi</taxon>
        <taxon>Actinopterygii</taxon>
        <taxon>Neopterygii</taxon>
        <taxon>Teleostei</taxon>
        <taxon>Anguilliformes</taxon>
        <taxon>Anguillidae</taxon>
        <taxon>Anguilla</taxon>
    </lineage>
</organism>
<dbReference type="AlphaFoldDB" id="A0A0E9WPI8"/>
<name>A0A0E9WPI8_ANGAN</name>
<accession>A0A0E9WPI8</accession>